<protein>
    <submittedName>
        <fullName evidence="2 3">Uncharacterized protein</fullName>
    </submittedName>
</protein>
<dbReference type="EnsemblMetazoa" id="ASIC019265-RA">
    <property type="protein sequence ID" value="ASIC019265-PA"/>
    <property type="gene ID" value="ASIC019265"/>
</dbReference>
<feature type="region of interest" description="Disordered" evidence="1">
    <location>
        <begin position="1"/>
        <end position="29"/>
    </location>
</feature>
<dbReference type="EMBL" id="ATLV01024173">
    <property type="status" value="NOT_ANNOTATED_CDS"/>
    <property type="molecule type" value="Genomic_DNA"/>
</dbReference>
<evidence type="ECO:0000313" key="3">
    <source>
        <dbReference type="EnsemblMetazoa" id="ASIC019265-PA"/>
    </source>
</evidence>
<feature type="region of interest" description="Disordered" evidence="1">
    <location>
        <begin position="47"/>
        <end position="75"/>
    </location>
</feature>
<name>A0A084WL22_ANOSI</name>
<reference evidence="2 4" key="1">
    <citation type="journal article" date="2014" name="BMC Genomics">
        <title>Genome sequence of Anopheles sinensis provides insight into genetics basis of mosquito competence for malaria parasites.</title>
        <authorList>
            <person name="Zhou D."/>
            <person name="Zhang D."/>
            <person name="Ding G."/>
            <person name="Shi L."/>
            <person name="Hou Q."/>
            <person name="Ye Y."/>
            <person name="Xu Y."/>
            <person name="Zhou H."/>
            <person name="Xiong C."/>
            <person name="Li S."/>
            <person name="Yu J."/>
            <person name="Hong S."/>
            <person name="Yu X."/>
            <person name="Zou P."/>
            <person name="Chen C."/>
            <person name="Chang X."/>
            <person name="Wang W."/>
            <person name="Lv Y."/>
            <person name="Sun Y."/>
            <person name="Ma L."/>
            <person name="Shen B."/>
            <person name="Zhu C."/>
        </authorList>
    </citation>
    <scope>NUCLEOTIDE SEQUENCE [LARGE SCALE GENOMIC DNA]</scope>
</reference>
<dbReference type="AlphaFoldDB" id="A0A084WL22"/>
<accession>A0A084WL22</accession>
<proteinExistence type="predicted"/>
<evidence type="ECO:0000313" key="4">
    <source>
        <dbReference type="Proteomes" id="UP000030765"/>
    </source>
</evidence>
<feature type="compositionally biased region" description="Polar residues" evidence="1">
    <location>
        <begin position="1"/>
        <end position="28"/>
    </location>
</feature>
<dbReference type="VEuPathDB" id="VectorBase:ASIC019265"/>
<dbReference type="EMBL" id="KE525350">
    <property type="protein sequence ID" value="KFB50916.1"/>
    <property type="molecule type" value="Genomic_DNA"/>
</dbReference>
<sequence length="113" mass="12104">MQSGGSAEGAQQTSHHYSDQNASVTKAQGSVEFPRARSALVQRHKAKVLTEPFPPNGSNKEHSQQLGQGSRGMNGGLFGTYRRVSCMTFGIVTVNLRAPERQGRTTSSSRNGA</sequence>
<dbReference type="Proteomes" id="UP000030765">
    <property type="component" value="Unassembled WGS sequence"/>
</dbReference>
<keyword evidence="4" id="KW-1185">Reference proteome</keyword>
<gene>
    <name evidence="2" type="ORF">ZHAS_00019265</name>
</gene>
<organism evidence="2">
    <name type="scientific">Anopheles sinensis</name>
    <name type="common">Mosquito</name>
    <dbReference type="NCBI Taxonomy" id="74873"/>
    <lineage>
        <taxon>Eukaryota</taxon>
        <taxon>Metazoa</taxon>
        <taxon>Ecdysozoa</taxon>
        <taxon>Arthropoda</taxon>
        <taxon>Hexapoda</taxon>
        <taxon>Insecta</taxon>
        <taxon>Pterygota</taxon>
        <taxon>Neoptera</taxon>
        <taxon>Endopterygota</taxon>
        <taxon>Diptera</taxon>
        <taxon>Nematocera</taxon>
        <taxon>Culicoidea</taxon>
        <taxon>Culicidae</taxon>
        <taxon>Anophelinae</taxon>
        <taxon>Anopheles</taxon>
    </lineage>
</organism>
<reference evidence="3" key="2">
    <citation type="submission" date="2020-05" db="UniProtKB">
        <authorList>
            <consortium name="EnsemblMetazoa"/>
        </authorList>
    </citation>
    <scope>IDENTIFICATION</scope>
</reference>
<evidence type="ECO:0000256" key="1">
    <source>
        <dbReference type="SAM" id="MobiDB-lite"/>
    </source>
</evidence>
<evidence type="ECO:0000313" key="2">
    <source>
        <dbReference type="EMBL" id="KFB50916.1"/>
    </source>
</evidence>